<dbReference type="InterPro" id="IPR007024">
    <property type="entry name" value="BLUF_domain"/>
</dbReference>
<dbReference type="SMART" id="SM01034">
    <property type="entry name" value="BLUF"/>
    <property type="match status" value="1"/>
</dbReference>
<dbReference type="Pfam" id="PF04940">
    <property type="entry name" value="BLUF"/>
    <property type="match status" value="1"/>
</dbReference>
<dbReference type="RefSeq" id="WP_061518310.1">
    <property type="nucleotide sequence ID" value="NZ_JRUE01000074.1"/>
</dbReference>
<organism evidence="2 3">
    <name type="scientific">Acinetobacter venetianus</name>
    <dbReference type="NCBI Taxonomy" id="52133"/>
    <lineage>
        <taxon>Bacteria</taxon>
        <taxon>Pseudomonadati</taxon>
        <taxon>Pseudomonadota</taxon>
        <taxon>Gammaproteobacteria</taxon>
        <taxon>Moraxellales</taxon>
        <taxon>Moraxellaceae</taxon>
        <taxon>Acinetobacter</taxon>
    </lineage>
</organism>
<dbReference type="Proteomes" id="UP000075680">
    <property type="component" value="Unassembled WGS sequence"/>
</dbReference>
<dbReference type="GO" id="GO:0071949">
    <property type="term" value="F:FAD binding"/>
    <property type="evidence" value="ECO:0007669"/>
    <property type="project" value="InterPro"/>
</dbReference>
<comment type="caution">
    <text evidence="2">The sequence shown here is derived from an EMBL/GenBank/DDBJ whole genome shotgun (WGS) entry which is preliminary data.</text>
</comment>
<name>A0A150I1D5_9GAMM</name>
<accession>A0A150I1D5</accession>
<protein>
    <submittedName>
        <fullName evidence="2">Sensors of blue-light using FAD</fullName>
    </submittedName>
</protein>
<dbReference type="InterPro" id="IPR036046">
    <property type="entry name" value="Acylphosphatase-like_dom_sf"/>
</dbReference>
<dbReference type="AlphaFoldDB" id="A0A150I1D5"/>
<sequence>MKIQLCYASLRQGHANDLIDDLSDILSIAREFNSKHLVFGVLYYANNAFFQCLEGEDFIVLPLFESIKKDFRHNNIIEFEVKNIDKYNFKSWSMKYVQKSSKVDIFFNRIGCEEFTPSMINQQNLSGLLEALLNENQTRVRKKVGLNQRGIRPYL</sequence>
<dbReference type="SUPFAM" id="SSF54975">
    <property type="entry name" value="Acylphosphatase/BLUF domain-like"/>
    <property type="match status" value="1"/>
</dbReference>
<dbReference type="EMBL" id="JRUE01000074">
    <property type="protein sequence ID" value="KXZ73048.1"/>
    <property type="molecule type" value="Genomic_DNA"/>
</dbReference>
<evidence type="ECO:0000313" key="3">
    <source>
        <dbReference type="Proteomes" id="UP000075680"/>
    </source>
</evidence>
<evidence type="ECO:0000313" key="2">
    <source>
        <dbReference type="EMBL" id="KXZ73048.1"/>
    </source>
</evidence>
<dbReference type="GO" id="GO:0009882">
    <property type="term" value="F:blue light photoreceptor activity"/>
    <property type="evidence" value="ECO:0007669"/>
    <property type="project" value="InterPro"/>
</dbReference>
<proteinExistence type="predicted"/>
<feature type="domain" description="BLUF" evidence="1">
    <location>
        <begin position="2"/>
        <end position="95"/>
    </location>
</feature>
<gene>
    <name evidence="2" type="ORF">AVENLUH5627_00912</name>
</gene>
<reference evidence="2 3" key="1">
    <citation type="journal article" date="2016" name="Sci. Rep.">
        <title>Genomic and phenotypic characterization of the species Acinetobacter venetianus.</title>
        <authorList>
            <person name="Fondi M."/>
            <person name="Maida I."/>
            <person name="Perrin E."/>
            <person name="Orlandini V."/>
            <person name="La Torre L."/>
            <person name="Bosi E."/>
            <person name="Negroni A."/>
            <person name="Zanaroli G."/>
            <person name="Fava F."/>
            <person name="Decorosi F."/>
            <person name="Giovannetti L."/>
            <person name="Viti C."/>
            <person name="Vaneechoutte M."/>
            <person name="Dijkshoorn L."/>
            <person name="Fani R."/>
        </authorList>
    </citation>
    <scope>NUCLEOTIDE SEQUENCE [LARGE SCALE GENOMIC DNA]</scope>
    <source>
        <strain evidence="2 3">LUH5627</strain>
    </source>
</reference>
<dbReference type="PROSITE" id="PS50925">
    <property type="entry name" value="BLUF"/>
    <property type="match status" value="1"/>
</dbReference>
<evidence type="ECO:0000259" key="1">
    <source>
        <dbReference type="PROSITE" id="PS50925"/>
    </source>
</evidence>
<dbReference type="PATRIC" id="fig|52133.18.peg.944"/>
<dbReference type="Gene3D" id="3.30.70.100">
    <property type="match status" value="1"/>
</dbReference>